<reference evidence="1 2" key="1">
    <citation type="submission" date="2024-04" db="EMBL/GenBank/DDBJ databases">
        <title>Tritrichomonas musculus Genome.</title>
        <authorList>
            <person name="Alves-Ferreira E."/>
            <person name="Grigg M."/>
            <person name="Lorenzi H."/>
            <person name="Galac M."/>
        </authorList>
    </citation>
    <scope>NUCLEOTIDE SEQUENCE [LARGE SCALE GENOMIC DNA]</scope>
    <source>
        <strain evidence="1 2">EAF2021</strain>
    </source>
</reference>
<dbReference type="InterPro" id="IPR016024">
    <property type="entry name" value="ARM-type_fold"/>
</dbReference>
<gene>
    <name evidence="1" type="ORF">M9Y10_029011</name>
</gene>
<dbReference type="SUPFAM" id="SSF48371">
    <property type="entry name" value="ARM repeat"/>
    <property type="match status" value="1"/>
</dbReference>
<accession>A0ABR2KL37</accession>
<organism evidence="1 2">
    <name type="scientific">Tritrichomonas musculus</name>
    <dbReference type="NCBI Taxonomy" id="1915356"/>
    <lineage>
        <taxon>Eukaryota</taxon>
        <taxon>Metamonada</taxon>
        <taxon>Parabasalia</taxon>
        <taxon>Tritrichomonadida</taxon>
        <taxon>Tritrichomonadidae</taxon>
        <taxon>Tritrichomonas</taxon>
    </lineage>
</organism>
<keyword evidence="2" id="KW-1185">Reference proteome</keyword>
<comment type="caution">
    <text evidence="1">The sequence shown here is derived from an EMBL/GenBank/DDBJ whole genome shotgun (WGS) entry which is preliminary data.</text>
</comment>
<dbReference type="InterPro" id="IPR011989">
    <property type="entry name" value="ARM-like"/>
</dbReference>
<sequence>MDFKDVKLEKTNIILNKQSPSKSDFNESLFQEHAHLSIYDLSFKLRESWDNKNADDIIFALQQIKGCCKVPNDLVSSETFFPIIFPILIFSLNCDEYKGLENFPYIAVQAESISILKGISSIVGLKPDLLKQTLVNIYSLLFDSDNFRPEYMQIFEQCFSILTTFVNRGGFYADTTAEHLYVSRFLNFLGSISSSPLKHAAVIFISSFKSLELIKNSQRASLMAEIIQNSDFIDLDRLILFNWFFKCVPNPYSYFNPENYLSFLHVKISDKIENESDQPMINKCKSLSIDNLVLLINHLNSFINFDYPIIFLNCLPGENHKLIDENIFLSSLKCMVAVASFRDDGLPFLLSNIDIRTVLYGVFNDGHTLITKKTGLLLINKIIGNDSHSRELALQILNDGLMISIINFLEIDDDESLIKDVFNCFDIIIGDYNNHDEICQRFFKIFENNDGWKLVDDLSYNESIAIHNCALKFVQSYSNEILQFSDDDEWPQN</sequence>
<evidence type="ECO:0000313" key="1">
    <source>
        <dbReference type="EMBL" id="KAK8891791.1"/>
    </source>
</evidence>
<protein>
    <submittedName>
        <fullName evidence="1">Uncharacterized protein</fullName>
    </submittedName>
</protein>
<dbReference type="Gene3D" id="1.25.10.10">
    <property type="entry name" value="Leucine-rich Repeat Variant"/>
    <property type="match status" value="1"/>
</dbReference>
<evidence type="ECO:0000313" key="2">
    <source>
        <dbReference type="Proteomes" id="UP001470230"/>
    </source>
</evidence>
<dbReference type="EMBL" id="JAPFFF010000004">
    <property type="protein sequence ID" value="KAK8891791.1"/>
    <property type="molecule type" value="Genomic_DNA"/>
</dbReference>
<proteinExistence type="predicted"/>
<name>A0ABR2KL37_9EUKA</name>
<dbReference type="Proteomes" id="UP001470230">
    <property type="component" value="Unassembled WGS sequence"/>
</dbReference>